<evidence type="ECO:0000256" key="1">
    <source>
        <dbReference type="SAM" id="MobiDB-lite"/>
    </source>
</evidence>
<evidence type="ECO:0000313" key="2">
    <source>
        <dbReference type="EMBL" id="MDA2807241.1"/>
    </source>
</evidence>
<dbReference type="EMBL" id="JAQFWP010000050">
    <property type="protein sequence ID" value="MDA2807241.1"/>
    <property type="molecule type" value="Genomic_DNA"/>
</dbReference>
<feature type="region of interest" description="Disordered" evidence="1">
    <location>
        <begin position="95"/>
        <end position="127"/>
    </location>
</feature>
<dbReference type="Proteomes" id="UP001165685">
    <property type="component" value="Unassembled WGS sequence"/>
</dbReference>
<gene>
    <name evidence="2" type="ORF">O4U47_22230</name>
</gene>
<comment type="caution">
    <text evidence="2">The sequence shown here is derived from an EMBL/GenBank/DDBJ whole genome shotgun (WGS) entry which is preliminary data.</text>
</comment>
<sequence>MPGSGHAAPAGEILLHGLVDDAGLLPPAPLSLFQALQRNRTDRILAHPLLSRRLLCPSGLLPDLARRARRGAAAEAALDGAVQGEVDRELEAEPEMVPGFGHGPGAGSETGHGSPPPPRGRPEAPEAPLDVGVVLGTDGGAVPADVTGFPGVRVVHVEAWALPEEVRRAALLARVGGAFRLRTVYFEMPRGSRRVESVAALSGARPLGVRIRCHGTRACPPPGVTELADTIGECVFWDVPFRVAAGQHRAVSAPAVGGLPARHGYLNVLLATAAAVEGAGAGEVREVLRTTDEELIAARFAAVGWRTALRTRRVFTGVGARSTGEPPRDVERLGLLGTVGEGVA</sequence>
<feature type="compositionally biased region" description="Gly residues" evidence="1">
    <location>
        <begin position="100"/>
        <end position="110"/>
    </location>
</feature>
<accession>A0ABT4TRD8</accession>
<reference evidence="2" key="1">
    <citation type="submission" date="2023-01" db="EMBL/GenBank/DDBJ databases">
        <title>Draft genome sequence of Nocardiopsis sp. LSu2-4 isolated from halophytes.</title>
        <authorList>
            <person name="Duangmal K."/>
            <person name="Chantavorakit T."/>
        </authorList>
    </citation>
    <scope>NUCLEOTIDE SEQUENCE</scope>
    <source>
        <strain evidence="2">LSu2-4</strain>
    </source>
</reference>
<proteinExistence type="predicted"/>
<evidence type="ECO:0000313" key="3">
    <source>
        <dbReference type="Proteomes" id="UP001165685"/>
    </source>
</evidence>
<protein>
    <submittedName>
        <fullName evidence="2">Uncharacterized protein</fullName>
    </submittedName>
</protein>
<keyword evidence="3" id="KW-1185">Reference proteome</keyword>
<name>A0ABT4TRD8_9ACTN</name>
<dbReference type="RefSeq" id="WP_270679870.1">
    <property type="nucleotide sequence ID" value="NZ_JAQFWP010000050.1"/>
</dbReference>
<organism evidence="2 3">
    <name type="scientific">Nocardiopsis suaedae</name>
    <dbReference type="NCBI Taxonomy" id="3018444"/>
    <lineage>
        <taxon>Bacteria</taxon>
        <taxon>Bacillati</taxon>
        <taxon>Actinomycetota</taxon>
        <taxon>Actinomycetes</taxon>
        <taxon>Streptosporangiales</taxon>
        <taxon>Nocardiopsidaceae</taxon>
        <taxon>Nocardiopsis</taxon>
    </lineage>
</organism>